<feature type="domain" description="Glucose-1-phosphate adenylyltransferase/Bifunctional protein GlmU-like C-terminal hexapeptide" evidence="4">
    <location>
        <begin position="285"/>
        <end position="356"/>
    </location>
</feature>
<evidence type="ECO:0000256" key="2">
    <source>
        <dbReference type="ARBA" id="ARBA00023056"/>
    </source>
</evidence>
<dbReference type="AlphaFoldDB" id="A0A1M5XJ97"/>
<accession>A0A1M5XJ97</accession>
<dbReference type="InterPro" id="IPR011831">
    <property type="entry name" value="ADP-Glc_PPase"/>
</dbReference>
<keyword evidence="6" id="KW-1185">Reference proteome</keyword>
<dbReference type="PANTHER" id="PTHR43523:SF6">
    <property type="entry name" value="GLYCOGEN BIOSYNTHESIS PROTEIN GLGD"/>
    <property type="match status" value="1"/>
</dbReference>
<dbReference type="CDD" id="cd04651">
    <property type="entry name" value="LbH_G1P_AT_C"/>
    <property type="match status" value="1"/>
</dbReference>
<organism evidence="5 6">
    <name type="scientific">Clostridium grantii DSM 8605</name>
    <dbReference type="NCBI Taxonomy" id="1121316"/>
    <lineage>
        <taxon>Bacteria</taxon>
        <taxon>Bacillati</taxon>
        <taxon>Bacillota</taxon>
        <taxon>Clostridia</taxon>
        <taxon>Eubacteriales</taxon>
        <taxon>Clostridiaceae</taxon>
        <taxon>Clostridium</taxon>
    </lineage>
</organism>
<dbReference type="InterPro" id="IPR011832">
    <property type="entry name" value="GlgDAde_trans"/>
</dbReference>
<dbReference type="NCBIfam" id="TIGR02092">
    <property type="entry name" value="glgD"/>
    <property type="match status" value="1"/>
</dbReference>
<comment type="similarity">
    <text evidence="1">Belongs to the bacterial/plant glucose-1-phosphate adenylyltransferase family.</text>
</comment>
<sequence length="371" mass="42385">MINDYMGIISLIDDDSNIKSLTRNRQLASIPIAGRYRIIDFTLSNMVNSGVRNIGIFTNSNSRSLMDHLGSGKDWDLDRRRNGLFIFNTHNTISNRSDITLIKDNIEYLHRSHQSHVIYSYSNMICNIDYKKAIEFHEKSKSDVTLISKNIKNGKISFLGNQTLNLDENKKVLSVGNNIGSQDELTVYANMFIINKEVLISILSECISTGYYTTVSEYINENINKLSVNAFELDCYLEKVDSIENYYKINMDMLKTKTNKELFFADRTIYTKVKDAPPTKYTDISSVNNSMVANGCIIDGYVENSIVSRRVIIEKGAVVKNSIIMQNCIIKENARLENVILDKNVILEKGKELKGDSENPVVIEKRHYYTR</sequence>
<gene>
    <name evidence="5" type="ORF">SAMN02745207_03681</name>
</gene>
<dbReference type="Pfam" id="PF00483">
    <property type="entry name" value="NTP_transferase"/>
    <property type="match status" value="1"/>
</dbReference>
<dbReference type="InterPro" id="IPR011004">
    <property type="entry name" value="Trimer_LpxA-like_sf"/>
</dbReference>
<dbReference type="RefSeq" id="WP_073340456.1">
    <property type="nucleotide sequence ID" value="NZ_FQXM01000030.1"/>
</dbReference>
<dbReference type="PANTHER" id="PTHR43523">
    <property type="entry name" value="GLUCOSE-1-PHOSPHATE ADENYLYLTRANSFERASE-RELATED"/>
    <property type="match status" value="1"/>
</dbReference>
<dbReference type="Gene3D" id="3.90.550.10">
    <property type="entry name" value="Spore Coat Polysaccharide Biosynthesis Protein SpsA, Chain A"/>
    <property type="match status" value="1"/>
</dbReference>
<keyword evidence="2" id="KW-0320">Glycogen biosynthesis</keyword>
<name>A0A1M5XJ97_9CLOT</name>
<evidence type="ECO:0000313" key="6">
    <source>
        <dbReference type="Proteomes" id="UP000184447"/>
    </source>
</evidence>
<evidence type="ECO:0000259" key="4">
    <source>
        <dbReference type="Pfam" id="PF24894"/>
    </source>
</evidence>
<evidence type="ECO:0000259" key="3">
    <source>
        <dbReference type="Pfam" id="PF00483"/>
    </source>
</evidence>
<feature type="domain" description="Nucleotidyl transferase" evidence="3">
    <location>
        <begin position="20"/>
        <end position="149"/>
    </location>
</feature>
<dbReference type="InterPro" id="IPR005835">
    <property type="entry name" value="NTP_transferase_dom"/>
</dbReference>
<keyword evidence="5" id="KW-0548">Nucleotidyltransferase</keyword>
<dbReference type="Proteomes" id="UP000184447">
    <property type="component" value="Unassembled WGS sequence"/>
</dbReference>
<dbReference type="InterPro" id="IPR056818">
    <property type="entry name" value="GlmU/GlgC-like_hexapep"/>
</dbReference>
<dbReference type="OrthoDB" id="9801810at2"/>
<dbReference type="Pfam" id="PF24894">
    <property type="entry name" value="Hexapep_GlmU"/>
    <property type="match status" value="1"/>
</dbReference>
<protein>
    <submittedName>
        <fullName evidence="5">Glucose-1-phosphate adenylyltransferase</fullName>
    </submittedName>
</protein>
<dbReference type="SUPFAM" id="SSF53448">
    <property type="entry name" value="Nucleotide-diphospho-sugar transferases"/>
    <property type="match status" value="1"/>
</dbReference>
<dbReference type="SUPFAM" id="SSF51161">
    <property type="entry name" value="Trimeric LpxA-like enzymes"/>
    <property type="match status" value="1"/>
</dbReference>
<proteinExistence type="inferred from homology"/>
<evidence type="ECO:0000256" key="1">
    <source>
        <dbReference type="ARBA" id="ARBA00010443"/>
    </source>
</evidence>
<dbReference type="EMBL" id="FQXM01000030">
    <property type="protein sequence ID" value="SHH99584.1"/>
    <property type="molecule type" value="Genomic_DNA"/>
</dbReference>
<dbReference type="GO" id="GO:0008878">
    <property type="term" value="F:glucose-1-phosphate adenylyltransferase activity"/>
    <property type="evidence" value="ECO:0007669"/>
    <property type="project" value="InterPro"/>
</dbReference>
<dbReference type="Gene3D" id="2.160.10.10">
    <property type="entry name" value="Hexapeptide repeat proteins"/>
    <property type="match status" value="1"/>
</dbReference>
<dbReference type="GO" id="GO:0005978">
    <property type="term" value="P:glycogen biosynthetic process"/>
    <property type="evidence" value="ECO:0007669"/>
    <property type="project" value="UniProtKB-KW"/>
</dbReference>
<dbReference type="InterPro" id="IPR029044">
    <property type="entry name" value="Nucleotide-diphossugar_trans"/>
</dbReference>
<reference evidence="5 6" key="1">
    <citation type="submission" date="2016-11" db="EMBL/GenBank/DDBJ databases">
        <authorList>
            <person name="Jaros S."/>
            <person name="Januszkiewicz K."/>
            <person name="Wedrychowicz H."/>
        </authorList>
    </citation>
    <scope>NUCLEOTIDE SEQUENCE [LARGE SCALE GENOMIC DNA]</scope>
    <source>
        <strain evidence="5 6">DSM 8605</strain>
    </source>
</reference>
<evidence type="ECO:0000313" key="5">
    <source>
        <dbReference type="EMBL" id="SHH99584.1"/>
    </source>
</evidence>
<dbReference type="STRING" id="1121316.SAMN02745207_03681"/>
<dbReference type="CDD" id="cd02508">
    <property type="entry name" value="ADP_Glucose_PP"/>
    <property type="match status" value="1"/>
</dbReference>
<keyword evidence="5" id="KW-0808">Transferase</keyword>